<reference evidence="4" key="1">
    <citation type="journal article" date="2016" name="G3 (Bethesda)">
        <title>First Draft Assembly and Annotation of the Genome of a California Endemic Oak Quercus lobata Nee (Fagaceae).</title>
        <authorList>
            <person name="Sork V.L."/>
            <person name="Fitz-Gibbon S.T."/>
            <person name="Puiu D."/>
            <person name="Crepeau M."/>
            <person name="Gugger P.F."/>
            <person name="Sherman R."/>
            <person name="Stevens K."/>
            <person name="Langley C.H."/>
            <person name="Pellegrini M."/>
            <person name="Salzberg S.L."/>
        </authorList>
    </citation>
    <scope>NUCLEOTIDE SEQUENCE [LARGE SCALE GENOMIC DNA]</scope>
    <source>
        <strain evidence="4">cv. SW786</strain>
    </source>
</reference>
<evidence type="ECO:0000313" key="4">
    <source>
        <dbReference type="Proteomes" id="UP000594261"/>
    </source>
</evidence>
<dbReference type="Pfam" id="PF03168">
    <property type="entry name" value="LEA_2"/>
    <property type="match status" value="1"/>
</dbReference>
<keyword evidence="1" id="KW-0812">Transmembrane</keyword>
<dbReference type="KEGG" id="qlo:115978202"/>
<feature type="domain" description="Late embryogenesis abundant protein LEA-2 subgroup" evidence="2">
    <location>
        <begin position="94"/>
        <end position="191"/>
    </location>
</feature>
<dbReference type="Gene3D" id="2.60.40.1820">
    <property type="match status" value="1"/>
</dbReference>
<keyword evidence="1" id="KW-0472">Membrane</keyword>
<dbReference type="RefSeq" id="XP_030956077.1">
    <property type="nucleotide sequence ID" value="XM_031100217.1"/>
</dbReference>
<keyword evidence="1" id="KW-1133">Transmembrane helix</keyword>
<dbReference type="GeneID" id="115978202"/>
<protein>
    <recommendedName>
        <fullName evidence="2">Late embryogenesis abundant protein LEA-2 subgroup domain-containing protein</fullName>
    </recommendedName>
</protein>
<dbReference type="PANTHER" id="PTHR31852">
    <property type="entry name" value="LATE EMBRYOGENESIS ABUNDANT (LEA) HYDROXYPROLINE-RICH GLYCOPROTEIN FAMILY"/>
    <property type="match status" value="1"/>
</dbReference>
<dbReference type="AlphaFoldDB" id="A0A7N2QYY8"/>
<name>A0A7N2QYY8_QUELO</name>
<accession>A0A7N2QYY8</accession>
<evidence type="ECO:0000256" key="1">
    <source>
        <dbReference type="SAM" id="Phobius"/>
    </source>
</evidence>
<evidence type="ECO:0000313" key="3">
    <source>
        <dbReference type="EnsemblPlants" id="QL02p032809:mrna:CDS:1"/>
    </source>
</evidence>
<keyword evidence="4" id="KW-1185">Reference proteome</keyword>
<proteinExistence type="predicted"/>
<dbReference type="EnsemblPlants" id="QL02p032809:mrna">
    <property type="protein sequence ID" value="QL02p032809:mrna:CDS:1"/>
    <property type="gene ID" value="QL02p032809"/>
</dbReference>
<dbReference type="Proteomes" id="UP000594261">
    <property type="component" value="Chromosome 2"/>
</dbReference>
<dbReference type="InterPro" id="IPR004864">
    <property type="entry name" value="LEA_2"/>
</dbReference>
<feature type="transmembrane region" description="Helical" evidence="1">
    <location>
        <begin position="35"/>
        <end position="58"/>
    </location>
</feature>
<dbReference type="FunCoup" id="A0A7N2QYY8">
    <property type="interactions" value="5"/>
</dbReference>
<dbReference type="OMA" id="RASEMMK"/>
<dbReference type="OrthoDB" id="1894389at2759"/>
<dbReference type="InterPro" id="IPR055301">
    <property type="entry name" value="Lea14-like_2"/>
</dbReference>
<dbReference type="Gramene" id="QL02p032809:mrna">
    <property type="protein sequence ID" value="QL02p032809:mrna:CDS:1"/>
    <property type="gene ID" value="QL02p032809"/>
</dbReference>
<gene>
    <name evidence="3" type="primary">LOC115978202</name>
</gene>
<sequence length="209" mass="23012">MSTDEIPFASSKLHPRSDEEIAMFKALKKERSGKCFVYVFAGIVIQCIIILVLAVIVLRVKVPDVNLSLVTVKNLKYNGTASSTSFSATFVAEVTIKNKNFGGFEFKNSTLSVLYRGMVIGERKIGHGSVKAREGQAMNVTVELRSNRLPDLNNLSSDINSGMLKLSSSAKLSGTVHLVKIIKKRRNTELNCIMTLNLTSRAVQDLQCQ</sequence>
<evidence type="ECO:0000259" key="2">
    <source>
        <dbReference type="Pfam" id="PF03168"/>
    </source>
</evidence>
<organism evidence="3 4">
    <name type="scientific">Quercus lobata</name>
    <name type="common">Valley oak</name>
    <dbReference type="NCBI Taxonomy" id="97700"/>
    <lineage>
        <taxon>Eukaryota</taxon>
        <taxon>Viridiplantae</taxon>
        <taxon>Streptophyta</taxon>
        <taxon>Embryophyta</taxon>
        <taxon>Tracheophyta</taxon>
        <taxon>Spermatophyta</taxon>
        <taxon>Magnoliopsida</taxon>
        <taxon>eudicotyledons</taxon>
        <taxon>Gunneridae</taxon>
        <taxon>Pentapetalae</taxon>
        <taxon>rosids</taxon>
        <taxon>fabids</taxon>
        <taxon>Fagales</taxon>
        <taxon>Fagaceae</taxon>
        <taxon>Quercus</taxon>
    </lineage>
</organism>
<dbReference type="InParanoid" id="A0A7N2QYY8"/>
<reference evidence="3" key="2">
    <citation type="submission" date="2021-01" db="UniProtKB">
        <authorList>
            <consortium name="EnsemblPlants"/>
        </authorList>
    </citation>
    <scope>IDENTIFICATION</scope>
</reference>